<keyword evidence="6" id="KW-0812">Transmembrane</keyword>
<keyword evidence="3" id="KW-0551">Lipid droplet</keyword>
<dbReference type="PANTHER" id="PTHR13390:SF0">
    <property type="entry name" value="LIPID DROPLET-ASSOCIATED HYDROLASE"/>
    <property type="match status" value="1"/>
</dbReference>
<keyword evidence="6" id="KW-0472">Membrane</keyword>
<feature type="region of interest" description="Disordered" evidence="5">
    <location>
        <begin position="1"/>
        <end position="95"/>
    </location>
</feature>
<dbReference type="Gene3D" id="3.40.50.1820">
    <property type="entry name" value="alpha/beta hydrolase"/>
    <property type="match status" value="1"/>
</dbReference>
<dbReference type="GO" id="GO:0019915">
    <property type="term" value="P:lipid storage"/>
    <property type="evidence" value="ECO:0007669"/>
    <property type="project" value="InterPro"/>
</dbReference>
<organism evidence="7 8">
    <name type="scientific">Orbilia brochopaga</name>
    <dbReference type="NCBI Taxonomy" id="3140254"/>
    <lineage>
        <taxon>Eukaryota</taxon>
        <taxon>Fungi</taxon>
        <taxon>Dikarya</taxon>
        <taxon>Ascomycota</taxon>
        <taxon>Pezizomycotina</taxon>
        <taxon>Orbiliomycetes</taxon>
        <taxon>Orbiliales</taxon>
        <taxon>Orbiliaceae</taxon>
        <taxon>Orbilia</taxon>
    </lineage>
</organism>
<gene>
    <name evidence="7" type="ORF">TWF696_008939</name>
</gene>
<evidence type="ECO:0000256" key="2">
    <source>
        <dbReference type="ARBA" id="ARBA00008300"/>
    </source>
</evidence>
<comment type="caution">
    <text evidence="7">The sequence shown here is derived from an EMBL/GenBank/DDBJ whole genome shotgun (WGS) entry which is preliminary data.</text>
</comment>
<dbReference type="SUPFAM" id="SSF53474">
    <property type="entry name" value="alpha/beta-Hydrolases"/>
    <property type="match status" value="1"/>
</dbReference>
<evidence type="ECO:0000256" key="1">
    <source>
        <dbReference type="ARBA" id="ARBA00004502"/>
    </source>
</evidence>
<dbReference type="PANTHER" id="PTHR13390">
    <property type="entry name" value="LIPASE"/>
    <property type="match status" value="1"/>
</dbReference>
<feature type="compositionally biased region" description="Low complexity" evidence="5">
    <location>
        <begin position="75"/>
        <end position="85"/>
    </location>
</feature>
<evidence type="ECO:0000256" key="4">
    <source>
        <dbReference type="ARBA" id="ARBA00022801"/>
    </source>
</evidence>
<dbReference type="GO" id="GO:0016298">
    <property type="term" value="F:lipase activity"/>
    <property type="evidence" value="ECO:0007669"/>
    <property type="project" value="InterPro"/>
</dbReference>
<evidence type="ECO:0000256" key="3">
    <source>
        <dbReference type="ARBA" id="ARBA00022677"/>
    </source>
</evidence>
<evidence type="ECO:0000256" key="5">
    <source>
        <dbReference type="SAM" id="MobiDB-lite"/>
    </source>
</evidence>
<dbReference type="InterPro" id="IPR029058">
    <property type="entry name" value="AB_hydrolase_fold"/>
</dbReference>
<feature type="compositionally biased region" description="Basic and acidic residues" evidence="5">
    <location>
        <begin position="14"/>
        <end position="46"/>
    </location>
</feature>
<reference evidence="7 8" key="1">
    <citation type="submission" date="2019-10" db="EMBL/GenBank/DDBJ databases">
        <authorList>
            <person name="Palmer J.M."/>
        </authorList>
    </citation>
    <scope>NUCLEOTIDE SEQUENCE [LARGE SCALE GENOMIC DNA]</scope>
    <source>
        <strain evidence="7 8">TWF696</strain>
    </source>
</reference>
<comment type="similarity">
    <text evidence="2">Belongs to the AB hydrolase superfamily. LDAH family.</text>
</comment>
<evidence type="ECO:0008006" key="9">
    <source>
        <dbReference type="Google" id="ProtNLM"/>
    </source>
</evidence>
<keyword evidence="4" id="KW-0378">Hydrolase</keyword>
<dbReference type="GO" id="GO:0005811">
    <property type="term" value="C:lipid droplet"/>
    <property type="evidence" value="ECO:0007669"/>
    <property type="project" value="UniProtKB-SubCell"/>
</dbReference>
<dbReference type="EMBL" id="JAVHNQ010000008">
    <property type="protein sequence ID" value="KAK6340614.1"/>
    <property type="molecule type" value="Genomic_DNA"/>
</dbReference>
<name>A0AAV9UEB8_9PEZI</name>
<accession>A0AAV9UEB8</accession>
<protein>
    <recommendedName>
        <fullName evidence="9">Lipid droplet-associated hydrolase</fullName>
    </recommendedName>
</protein>
<keyword evidence="6" id="KW-1133">Transmembrane helix</keyword>
<comment type="subcellular location">
    <subcellularLocation>
        <location evidence="1">Lipid droplet</location>
    </subcellularLocation>
</comment>
<sequence length="506" mass="55272">MSSSTGTPSRRSKYATDEERKAAARERQRLYAARKRAEAKEAKLRADSQTTTTGTDADDSLPSVESSPKAKRAPRPVVVVDAPTTPRKRATRKKEDPVVVDHVVVVNHDHGHEDIKPAVNGHAIITPVTVSVPDITITAPVVENLPPASFSDSRLTASDFLPPAHTHSDFTLIPPLPSPSAQLDPSQADDYAFIFLPGNPGLISYYTNYLTSLSQHLSNTALPSARFTVFGASLAGFNVSSSPPSPSTTAFHPLEAQVNRQIDILTHLLSAHPTLKVILAGHSLGAYLLLESLHRMSADPAHRALKRRIIGGIGLFPALTHLSRSPSGRTFSALLSTPGLLTILIFLANILAFIVPTAVLSFLIGLVNPHFDTDARRTTVSFIKSPTGISQAIKLGQDELRTIRDDVWSDDVWGSEIARGDTELVFYFGEKDHWVADAERDTLIRIRGRGGMRRQGDDATEKWKPRMFVCEDGVQHSFCVVTRNSELLAEKTATWIEEIVADDRSL</sequence>
<dbReference type="InterPro" id="IPR019363">
    <property type="entry name" value="LDAH"/>
</dbReference>
<evidence type="ECO:0000313" key="7">
    <source>
        <dbReference type="EMBL" id="KAK6340614.1"/>
    </source>
</evidence>
<evidence type="ECO:0000256" key="6">
    <source>
        <dbReference type="SAM" id="Phobius"/>
    </source>
</evidence>
<dbReference type="AlphaFoldDB" id="A0AAV9UEB8"/>
<keyword evidence="8" id="KW-1185">Reference proteome</keyword>
<proteinExistence type="inferred from homology"/>
<dbReference type="Proteomes" id="UP001375240">
    <property type="component" value="Unassembled WGS sequence"/>
</dbReference>
<evidence type="ECO:0000313" key="8">
    <source>
        <dbReference type="Proteomes" id="UP001375240"/>
    </source>
</evidence>
<feature type="transmembrane region" description="Helical" evidence="6">
    <location>
        <begin position="343"/>
        <end position="367"/>
    </location>
</feature>
<dbReference type="Pfam" id="PF10230">
    <property type="entry name" value="LIDHydrolase"/>
    <property type="match status" value="1"/>
</dbReference>